<dbReference type="EMBL" id="GCHU01012613">
    <property type="protein sequence ID" value="JAG87385.1"/>
    <property type="molecule type" value="Transcribed_RNA"/>
</dbReference>
<dbReference type="Pfam" id="PF11926">
    <property type="entry name" value="DUF3444"/>
    <property type="match status" value="1"/>
</dbReference>
<dbReference type="AlphaFoldDB" id="A0A0C9RUC3"/>
<sequence>MMEAASKPVKGNAKRREDGSSSKKNKNKGQKVEREDTPSKSTKKGSKVEVDKKDDDKDDSGDEDEDEDEDDDEGDDDDVDVPGVIDVPDADFYDFDKERTRDCFQQEQIWAAYDDDDGMPRFYARILKVVSSSSDEEFKVKMNWLEALRKDKAVCEWLDAGFYQGSGDFKAGKAVTSDALNIFSHVVAWEKSSKGIIRIIPRKDEVWALYREWSSAWDNLTPPEVRHKYEMVVISNDFDEEVGLEVTYLVKVDGFKSVFQRTHEVKWIPRSELLRFSHQVPAKKLLGEEAPNLPDNCWELDPAATSTETR</sequence>
<evidence type="ECO:0000259" key="2">
    <source>
        <dbReference type="Pfam" id="PF11926"/>
    </source>
</evidence>
<feature type="region of interest" description="Disordered" evidence="1">
    <location>
        <begin position="1"/>
        <end position="89"/>
    </location>
</feature>
<evidence type="ECO:0000313" key="3">
    <source>
        <dbReference type="EMBL" id="JAG87383.1"/>
    </source>
</evidence>
<feature type="domain" description="DUF3444" evidence="2">
    <location>
        <begin position="84"/>
        <end position="289"/>
    </location>
</feature>
<accession>A0A0C9RUC3</accession>
<name>A0A0C9RUC3_9CONI</name>
<dbReference type="EMBL" id="GCHU01012617">
    <property type="protein sequence ID" value="JAG87383.1"/>
    <property type="molecule type" value="Transcribed_RNA"/>
</dbReference>
<dbReference type="EMBL" id="GCHU01012615">
    <property type="protein sequence ID" value="JAG87384.1"/>
    <property type="molecule type" value="Transcribed_RNA"/>
</dbReference>
<organism evidence="4">
    <name type="scientific">Wollemia nobilis</name>
    <dbReference type="NCBI Taxonomy" id="56998"/>
    <lineage>
        <taxon>Eukaryota</taxon>
        <taxon>Viridiplantae</taxon>
        <taxon>Streptophyta</taxon>
        <taxon>Embryophyta</taxon>
        <taxon>Tracheophyta</taxon>
        <taxon>Spermatophyta</taxon>
        <taxon>Pinopsida</taxon>
        <taxon>Pinidae</taxon>
        <taxon>Conifers II</taxon>
        <taxon>Araucariales</taxon>
        <taxon>Araucariaceae</taxon>
        <taxon>Wollemia</taxon>
    </lineage>
</organism>
<feature type="compositionally biased region" description="Acidic residues" evidence="1">
    <location>
        <begin position="56"/>
        <end position="80"/>
    </location>
</feature>
<evidence type="ECO:0000313" key="4">
    <source>
        <dbReference type="EMBL" id="JAG87384.1"/>
    </source>
</evidence>
<dbReference type="InterPro" id="IPR024593">
    <property type="entry name" value="DUF3444"/>
</dbReference>
<evidence type="ECO:0000313" key="5">
    <source>
        <dbReference type="EMBL" id="JAG87385.1"/>
    </source>
</evidence>
<feature type="compositionally biased region" description="Basic and acidic residues" evidence="1">
    <location>
        <begin position="46"/>
        <end position="55"/>
    </location>
</feature>
<dbReference type="PANTHER" id="PTHR45089:SF24">
    <property type="entry name" value="DNAJ HEAT SHOCK N-TERMINAL DOMAIN-CONTAINING PROTEIN"/>
    <property type="match status" value="1"/>
</dbReference>
<evidence type="ECO:0000256" key="1">
    <source>
        <dbReference type="SAM" id="MobiDB-lite"/>
    </source>
</evidence>
<proteinExistence type="predicted"/>
<dbReference type="PANTHER" id="PTHR45089">
    <property type="entry name" value="DNAJ HEAT SHOCK AMINO-TERMINAL DOMAIN PROTEIN-RELATED"/>
    <property type="match status" value="1"/>
</dbReference>
<reference evidence="4" key="1">
    <citation type="submission" date="2015-02" db="EMBL/GenBank/DDBJ databases">
        <title>A transcriptome of Wollemia nobilis - a relic of Gondwana.</title>
        <authorList>
            <person name="Chia J.Y."/>
            <person name="Leong Y.S."/>
            <person name="Abdul Karim S."/>
            <person name="Wan Azmi N."/>
            <person name="Hercus R."/>
            <person name="Croft L."/>
        </authorList>
    </citation>
    <scope>NUCLEOTIDE SEQUENCE</scope>
    <source>
        <strain evidence="4">MaeBrown</strain>
        <tissue evidence="4">Leaf</tissue>
    </source>
</reference>
<protein>
    <submittedName>
        <fullName evidence="5">TSA: Wollemia nobilis Ref_Wollemi_Transcript_12688_1800 transcribed RNA sequence</fullName>
    </submittedName>
    <submittedName>
        <fullName evidence="4">TSA: Wollemia nobilis Ref_Wollemi_Transcript_12690_1777 transcribed RNA sequence</fullName>
    </submittedName>
    <submittedName>
        <fullName evidence="3">TSA: Wollemia nobilis Ref_Wollemi_Transcript_12692_1503 transcribed RNA sequence</fullName>
    </submittedName>
</protein>